<evidence type="ECO:0000313" key="1">
    <source>
        <dbReference type="EMBL" id="RNF83289.1"/>
    </source>
</evidence>
<sequence length="391" mass="41109">MQPVPSGPGPDAPTRILGKPGAVARLVGTRGIHRVLNLDGSSNVEVGNLEITDDSDCVFRHSQADAACTDAMPWARVGLYARASSNVWLHDLDIHGLAARGINAGGLRNWTIERIKLNRNGSAGWDGNVGDGGSNAGRMIIRDIEIAWNGCGERAATGEPWACWAQATGGYGDGLGTTDTGGQWLVEDAYIHHNTSDGLDLRYMDGADATRVTLRRIHAVANAGNQVKVKGNAVIEDSVLVGHCSFFKNRFFMVDDDLCRADGSTLQLVMTGNDTAIVRRNTLAGEGAVQIGHSEGDGSDSIQIRNNLVIGFPYYRSPARPSAFDGGNSRAAKGYVGNQAWRVSACPADTVCNQELKLANPDLASFDAKPLAGSPAIGKAGAASCGNAATP</sequence>
<protein>
    <submittedName>
        <fullName evidence="1">Uncharacterized protein</fullName>
    </submittedName>
</protein>
<dbReference type="Proteomes" id="UP000267049">
    <property type="component" value="Unassembled WGS sequence"/>
</dbReference>
<accession>A0A3M8SPU1</accession>
<dbReference type="Gene3D" id="2.160.20.10">
    <property type="entry name" value="Single-stranded right-handed beta-helix, Pectin lyase-like"/>
    <property type="match status" value="1"/>
</dbReference>
<reference evidence="1 2" key="1">
    <citation type="submission" date="2018-11" db="EMBL/GenBank/DDBJ databases">
        <title>Lysobacter cryohumiis sp. nov., isolated from soil in the Tianshan Mountains, Xinjiang, China.</title>
        <authorList>
            <person name="Luo Y."/>
            <person name="Sheng H."/>
        </authorList>
    </citation>
    <scope>NUCLEOTIDE SEQUENCE [LARGE SCALE GENOMIC DNA]</scope>
    <source>
        <strain evidence="1 2">ZS60</strain>
    </source>
</reference>
<dbReference type="EMBL" id="RIBS01000005">
    <property type="protein sequence ID" value="RNF83289.1"/>
    <property type="molecule type" value="Genomic_DNA"/>
</dbReference>
<evidence type="ECO:0000313" key="2">
    <source>
        <dbReference type="Proteomes" id="UP000267049"/>
    </source>
</evidence>
<proteinExistence type="predicted"/>
<dbReference type="SUPFAM" id="SSF51126">
    <property type="entry name" value="Pectin lyase-like"/>
    <property type="match status" value="1"/>
</dbReference>
<keyword evidence="2" id="KW-1185">Reference proteome</keyword>
<dbReference type="AlphaFoldDB" id="A0A3M8SPU1"/>
<comment type="caution">
    <text evidence="1">The sequence shown here is derived from an EMBL/GenBank/DDBJ whole genome shotgun (WGS) entry which is preliminary data.</text>
</comment>
<dbReference type="InterPro" id="IPR012334">
    <property type="entry name" value="Pectin_lyas_fold"/>
</dbReference>
<gene>
    <name evidence="1" type="ORF">EER27_12415</name>
</gene>
<organism evidence="1 2">
    <name type="scientific">Montanilutibacter psychrotolerans</name>
    <dbReference type="NCBI Taxonomy" id="1327343"/>
    <lineage>
        <taxon>Bacteria</taxon>
        <taxon>Pseudomonadati</taxon>
        <taxon>Pseudomonadota</taxon>
        <taxon>Gammaproteobacteria</taxon>
        <taxon>Lysobacterales</taxon>
        <taxon>Lysobacteraceae</taxon>
        <taxon>Montanilutibacter</taxon>
    </lineage>
</organism>
<dbReference type="InterPro" id="IPR011050">
    <property type="entry name" value="Pectin_lyase_fold/virulence"/>
</dbReference>
<name>A0A3M8SPU1_9GAMM</name>